<feature type="chain" id="PRO_5030953289" evidence="5">
    <location>
        <begin position="24"/>
        <end position="128"/>
    </location>
</feature>
<keyword evidence="4" id="KW-0449">Lipoprotein</keyword>
<comment type="caution">
    <text evidence="7">The sequence shown here is derived from an EMBL/GenBank/DDBJ whole genome shotgun (WGS) entry which is preliminary data.</text>
</comment>
<dbReference type="Proteomes" id="UP000568106">
    <property type="component" value="Unassembled WGS sequence"/>
</dbReference>
<keyword evidence="1 5" id="KW-0732">Signal</keyword>
<evidence type="ECO:0000256" key="4">
    <source>
        <dbReference type="ARBA" id="ARBA00023288"/>
    </source>
</evidence>
<keyword evidence="2" id="KW-0472">Membrane</keyword>
<organism evidence="7 8">
    <name type="scientific">Tunturiibacter empetritectus</name>
    <dbReference type="NCBI Taxonomy" id="3069691"/>
    <lineage>
        <taxon>Bacteria</taxon>
        <taxon>Pseudomonadati</taxon>
        <taxon>Acidobacteriota</taxon>
        <taxon>Terriglobia</taxon>
        <taxon>Terriglobales</taxon>
        <taxon>Acidobacteriaceae</taxon>
        <taxon>Tunturiibacter</taxon>
    </lineage>
</organism>
<proteinExistence type="predicted"/>
<dbReference type="Gene3D" id="2.40.128.200">
    <property type="match status" value="1"/>
</dbReference>
<evidence type="ECO:0000313" key="8">
    <source>
        <dbReference type="Proteomes" id="UP000568106"/>
    </source>
</evidence>
<gene>
    <name evidence="7" type="ORF">HDF09_001727</name>
</gene>
<dbReference type="EMBL" id="JACHDY010000002">
    <property type="protein sequence ID" value="MBB5317058.1"/>
    <property type="molecule type" value="Genomic_DNA"/>
</dbReference>
<accession>A0A7W8IH66</accession>
<dbReference type="AlphaFoldDB" id="A0A7W8IH66"/>
<sequence>MSASLKKVLAGVAVLACSAFARATDVTIHLSGSEPMSRSMMKYRCDAQGSKMGLPAGVFSVEYINGAGNSLAIVPVAGHSLIFANVTSGSGARYAAGSYIWWEAGGRGVTFSSDSIAGNMTSECHRAE</sequence>
<protein>
    <submittedName>
        <fullName evidence="7">Membrane-bound inhibitor of C-type lysozyme</fullName>
    </submittedName>
</protein>
<reference evidence="7" key="1">
    <citation type="submission" date="2020-08" db="EMBL/GenBank/DDBJ databases">
        <title>Genomic Encyclopedia of Type Strains, Phase IV (KMG-V): Genome sequencing to study the core and pangenomes of soil and plant-associated prokaryotes.</title>
        <authorList>
            <person name="Whitman W."/>
        </authorList>
    </citation>
    <scope>NUCLEOTIDE SEQUENCE [LARGE SCALE GENOMIC DNA]</scope>
    <source>
        <strain evidence="7">M8UP27</strain>
    </source>
</reference>
<dbReference type="InterPro" id="IPR036328">
    <property type="entry name" value="MliC_sf"/>
</dbReference>
<evidence type="ECO:0000313" key="7">
    <source>
        <dbReference type="EMBL" id="MBB5317058.1"/>
    </source>
</evidence>
<evidence type="ECO:0000256" key="1">
    <source>
        <dbReference type="ARBA" id="ARBA00022729"/>
    </source>
</evidence>
<feature type="signal peptide" evidence="5">
    <location>
        <begin position="1"/>
        <end position="23"/>
    </location>
</feature>
<evidence type="ECO:0000256" key="5">
    <source>
        <dbReference type="SAM" id="SignalP"/>
    </source>
</evidence>
<feature type="domain" description="C-type lysozyme inhibitor" evidence="6">
    <location>
        <begin position="58"/>
        <end position="108"/>
    </location>
</feature>
<dbReference type="InterPro" id="IPR018660">
    <property type="entry name" value="MliC"/>
</dbReference>
<dbReference type="SUPFAM" id="SSF141488">
    <property type="entry name" value="YdhA-like"/>
    <property type="match status" value="1"/>
</dbReference>
<evidence type="ECO:0000256" key="3">
    <source>
        <dbReference type="ARBA" id="ARBA00023139"/>
    </source>
</evidence>
<keyword evidence="8" id="KW-1185">Reference proteome</keyword>
<keyword evidence="3" id="KW-0564">Palmitate</keyword>
<evidence type="ECO:0000256" key="2">
    <source>
        <dbReference type="ARBA" id="ARBA00023136"/>
    </source>
</evidence>
<evidence type="ECO:0000259" key="6">
    <source>
        <dbReference type="Pfam" id="PF09864"/>
    </source>
</evidence>
<name>A0A7W8IH66_9BACT</name>
<dbReference type="Pfam" id="PF09864">
    <property type="entry name" value="MliC"/>
    <property type="match status" value="1"/>
</dbReference>